<evidence type="ECO:0000313" key="16">
    <source>
        <dbReference type="Proteomes" id="UP000544134"/>
    </source>
</evidence>
<keyword evidence="16" id="KW-1185">Reference proteome</keyword>
<dbReference type="GO" id="GO:0009055">
    <property type="term" value="F:electron transfer activity"/>
    <property type="evidence" value="ECO:0007669"/>
    <property type="project" value="InterPro"/>
</dbReference>
<dbReference type="InterPro" id="IPR008168">
    <property type="entry name" value="Cyt_C_IC"/>
</dbReference>
<dbReference type="GO" id="GO:0020037">
    <property type="term" value="F:heme binding"/>
    <property type="evidence" value="ECO:0007669"/>
    <property type="project" value="InterPro"/>
</dbReference>
<evidence type="ECO:0000256" key="11">
    <source>
        <dbReference type="PIRSR" id="PIRSR000018-50"/>
    </source>
</evidence>
<comment type="cofactor">
    <cofactor evidence="11">
        <name>heme c</name>
        <dbReference type="ChEBI" id="CHEBI:61717"/>
    </cofactor>
    <text evidence="11">Binds 3 heme c groups covalently per subunit.</text>
</comment>
<keyword evidence="7" id="KW-0677">Repeat</keyword>
<reference evidence="15 16" key="1">
    <citation type="submission" date="2020-04" db="EMBL/GenBank/DDBJ databases">
        <title>Paraburkholderia sp. RP-4-7 isolated from soil.</title>
        <authorList>
            <person name="Dahal R.H."/>
        </authorList>
    </citation>
    <scope>NUCLEOTIDE SEQUENCE [LARGE SCALE GENOMIC DNA]</scope>
    <source>
        <strain evidence="15 16">RP-4-7</strain>
    </source>
</reference>
<feature type="binding site" description="covalent" evidence="11">
    <location>
        <position position="356"/>
    </location>
    <ligand>
        <name>heme c</name>
        <dbReference type="ChEBI" id="CHEBI:61717"/>
        <label>3</label>
    </ligand>
</feature>
<feature type="binding site" description="covalent" evidence="11">
    <location>
        <position position="359"/>
    </location>
    <ligand>
        <name>heme c</name>
        <dbReference type="ChEBI" id="CHEBI:61717"/>
        <label>3</label>
    </ligand>
</feature>
<dbReference type="PANTHER" id="PTHR35008">
    <property type="entry name" value="BLL4482 PROTEIN-RELATED"/>
    <property type="match status" value="1"/>
</dbReference>
<evidence type="ECO:0000256" key="8">
    <source>
        <dbReference type="ARBA" id="ARBA00022982"/>
    </source>
</evidence>
<feature type="binding site" description="axial binding residue" evidence="12">
    <location>
        <position position="222"/>
    </location>
    <ligand>
        <name>heme c</name>
        <dbReference type="ChEBI" id="CHEBI:61717"/>
        <label>2</label>
    </ligand>
    <ligandPart>
        <name>Fe</name>
        <dbReference type="ChEBI" id="CHEBI:18248"/>
    </ligandPart>
</feature>
<keyword evidence="6 13" id="KW-0732">Signal</keyword>
<dbReference type="AlphaFoldDB" id="A0A848IKH5"/>
<feature type="binding site" description="axial binding residue" evidence="12">
    <location>
        <position position="74"/>
    </location>
    <ligand>
        <name>heme c</name>
        <dbReference type="ChEBI" id="CHEBI:61717"/>
        <label>1</label>
    </ligand>
    <ligandPart>
        <name>Fe</name>
        <dbReference type="ChEBI" id="CHEBI:18248"/>
    </ligandPart>
</feature>
<evidence type="ECO:0000256" key="3">
    <source>
        <dbReference type="ARBA" id="ARBA00022475"/>
    </source>
</evidence>
<dbReference type="PROSITE" id="PS51007">
    <property type="entry name" value="CYTC"/>
    <property type="match status" value="3"/>
</dbReference>
<feature type="binding site" description="axial binding residue" evidence="12">
    <location>
        <position position="360"/>
    </location>
    <ligand>
        <name>heme c</name>
        <dbReference type="ChEBI" id="CHEBI:61717"/>
        <label>3</label>
    </ligand>
    <ligandPart>
        <name>Fe</name>
        <dbReference type="ChEBI" id="CHEBI:18248"/>
    </ligandPart>
</feature>
<dbReference type="EMBL" id="JABBGJ010000018">
    <property type="protein sequence ID" value="NML99876.1"/>
    <property type="molecule type" value="Genomic_DNA"/>
</dbReference>
<gene>
    <name evidence="15" type="ORF">HHL24_18295</name>
</gene>
<comment type="subcellular location">
    <subcellularLocation>
        <location evidence="1">Cell membrane</location>
    </subcellularLocation>
</comment>
<evidence type="ECO:0000256" key="9">
    <source>
        <dbReference type="ARBA" id="ARBA00023004"/>
    </source>
</evidence>
<feature type="binding site" description="covalent" evidence="11">
    <location>
        <position position="70"/>
    </location>
    <ligand>
        <name>heme c</name>
        <dbReference type="ChEBI" id="CHEBI:61717"/>
        <label>1</label>
    </ligand>
</feature>
<keyword evidence="9 12" id="KW-0408">Iron</keyword>
<dbReference type="GO" id="GO:0005506">
    <property type="term" value="F:iron ion binding"/>
    <property type="evidence" value="ECO:0007669"/>
    <property type="project" value="InterPro"/>
</dbReference>
<dbReference type="GO" id="GO:0005886">
    <property type="term" value="C:plasma membrane"/>
    <property type="evidence" value="ECO:0007669"/>
    <property type="project" value="UniProtKB-SubCell"/>
</dbReference>
<evidence type="ECO:0000256" key="12">
    <source>
        <dbReference type="PIRSR" id="PIRSR000018-51"/>
    </source>
</evidence>
<feature type="chain" id="PRO_5032324375" evidence="13">
    <location>
        <begin position="30"/>
        <end position="465"/>
    </location>
</feature>
<dbReference type="SUPFAM" id="SSF46626">
    <property type="entry name" value="Cytochrome c"/>
    <property type="match status" value="3"/>
</dbReference>
<dbReference type="InterPro" id="IPR009056">
    <property type="entry name" value="Cyt_c-like_dom"/>
</dbReference>
<keyword evidence="3" id="KW-1003">Cell membrane</keyword>
<evidence type="ECO:0000256" key="13">
    <source>
        <dbReference type="SAM" id="SignalP"/>
    </source>
</evidence>
<feature type="binding site" description="covalent" evidence="11">
    <location>
        <position position="73"/>
    </location>
    <ligand>
        <name>heme c</name>
        <dbReference type="ChEBI" id="CHEBI:61717"/>
        <label>1</label>
    </ligand>
</feature>
<feature type="signal peptide" evidence="13">
    <location>
        <begin position="1"/>
        <end position="29"/>
    </location>
</feature>
<name>A0A848IKH5_9BURK</name>
<evidence type="ECO:0000256" key="2">
    <source>
        <dbReference type="ARBA" id="ARBA00022448"/>
    </source>
</evidence>
<proteinExistence type="predicted"/>
<keyword evidence="2" id="KW-0813">Transport</keyword>
<dbReference type="Gene3D" id="1.10.760.10">
    <property type="entry name" value="Cytochrome c-like domain"/>
    <property type="match status" value="3"/>
</dbReference>
<keyword evidence="8" id="KW-0249">Electron transport</keyword>
<dbReference type="Proteomes" id="UP000544134">
    <property type="component" value="Unassembled WGS sequence"/>
</dbReference>
<dbReference type="InterPro" id="IPR051459">
    <property type="entry name" value="Cytochrome_c-type_DH"/>
</dbReference>
<feature type="domain" description="Cytochrome c" evidence="14">
    <location>
        <begin position="203"/>
        <end position="317"/>
    </location>
</feature>
<keyword evidence="4 11" id="KW-0349">Heme</keyword>
<evidence type="ECO:0000259" key="14">
    <source>
        <dbReference type="PROSITE" id="PS51007"/>
    </source>
</evidence>
<protein>
    <submittedName>
        <fullName evidence="15">C-type cytochrome</fullName>
    </submittedName>
</protein>
<evidence type="ECO:0000256" key="6">
    <source>
        <dbReference type="ARBA" id="ARBA00022729"/>
    </source>
</evidence>
<comment type="caution">
    <text evidence="15">The sequence shown here is derived from an EMBL/GenBank/DDBJ whole genome shotgun (WGS) entry which is preliminary data.</text>
</comment>
<evidence type="ECO:0000256" key="7">
    <source>
        <dbReference type="ARBA" id="ARBA00022737"/>
    </source>
</evidence>
<feature type="binding site" description="covalent" evidence="11">
    <location>
        <position position="221"/>
    </location>
    <ligand>
        <name>heme c</name>
        <dbReference type="ChEBI" id="CHEBI:61717"/>
        <label>2</label>
    </ligand>
</feature>
<accession>A0A848IKH5</accession>
<dbReference type="PRINTS" id="PR00605">
    <property type="entry name" value="CYTCHROMECIC"/>
</dbReference>
<dbReference type="PANTHER" id="PTHR35008:SF8">
    <property type="entry name" value="ALCOHOL DEHYDROGENASE CYTOCHROME C SUBUNIT"/>
    <property type="match status" value="1"/>
</dbReference>
<dbReference type="InterPro" id="IPR036909">
    <property type="entry name" value="Cyt_c-like_dom_sf"/>
</dbReference>
<dbReference type="InterPro" id="IPR014353">
    <property type="entry name" value="Membr-bd_ADH_cyt_c"/>
</dbReference>
<dbReference type="GO" id="GO:0016614">
    <property type="term" value="F:oxidoreductase activity, acting on CH-OH group of donors"/>
    <property type="evidence" value="ECO:0007669"/>
    <property type="project" value="InterPro"/>
</dbReference>
<evidence type="ECO:0000256" key="10">
    <source>
        <dbReference type="ARBA" id="ARBA00023136"/>
    </source>
</evidence>
<keyword evidence="10" id="KW-0472">Membrane</keyword>
<evidence type="ECO:0000256" key="5">
    <source>
        <dbReference type="ARBA" id="ARBA00022723"/>
    </source>
</evidence>
<sequence length="465" mass="48667">MKNSPRLRTTISVCTAAASLALLSAARLAYGQAAATTTAPIPPAARASPGTPAANSLVQRGAYLARVGDCAACHTAPGGKPFAGGLPMETPFGTIYSTNITPDKDTGIGGYSFQAFDDAVRRGNSKRNGHLYPAMPYPSFRILSRDDMDALYTYFMEGVAPVNQPARPNQLPFPLNVRALMIGWNLLYLKADTPYRNDPSKSVEWNRGAYLVQGLGHCGACHTPHGATGQEKAFSEQDGKRYLSGATLAGWNAPSLADGLGTGLAGWSTEELAAFLKTGRGAHTAAFGAMTEVVNDSTQHLSDADLKAIAVYLKSLTPEDLAPGPPVSADEAASATRALRAGDLHARGAAIYLDNCNACHRSDGAGAGQTFPSLSGNPVVNAVDPASLIHIVLTGSKMPSSSAMPAPLAMPDFGWRLSDQQVADVLTFVRGSWGNQAEPVDESAVKKLRATLHAQAPQQSAPRGP</sequence>
<organism evidence="15 16">
    <name type="scientific">Paraburkholderia polaris</name>
    <dbReference type="NCBI Taxonomy" id="2728848"/>
    <lineage>
        <taxon>Bacteria</taxon>
        <taxon>Pseudomonadati</taxon>
        <taxon>Pseudomonadota</taxon>
        <taxon>Betaproteobacteria</taxon>
        <taxon>Burkholderiales</taxon>
        <taxon>Burkholderiaceae</taxon>
        <taxon>Paraburkholderia</taxon>
    </lineage>
</organism>
<evidence type="ECO:0000256" key="1">
    <source>
        <dbReference type="ARBA" id="ARBA00004236"/>
    </source>
</evidence>
<dbReference type="Pfam" id="PF00034">
    <property type="entry name" value="Cytochrom_C"/>
    <property type="match status" value="2"/>
</dbReference>
<dbReference type="PIRSF" id="PIRSF000018">
    <property type="entry name" value="Mb_ADH_cyt_c"/>
    <property type="match status" value="1"/>
</dbReference>
<evidence type="ECO:0000313" key="15">
    <source>
        <dbReference type="EMBL" id="NML99876.1"/>
    </source>
</evidence>
<feature type="binding site" description="covalent" evidence="11">
    <location>
        <position position="218"/>
    </location>
    <ligand>
        <name>heme c</name>
        <dbReference type="ChEBI" id="CHEBI:61717"/>
        <label>2</label>
    </ligand>
</feature>
<feature type="domain" description="Cytochrome c" evidence="14">
    <location>
        <begin position="343"/>
        <end position="433"/>
    </location>
</feature>
<feature type="domain" description="Cytochrome c" evidence="14">
    <location>
        <begin position="56"/>
        <end position="159"/>
    </location>
</feature>
<evidence type="ECO:0000256" key="4">
    <source>
        <dbReference type="ARBA" id="ARBA00022617"/>
    </source>
</evidence>
<keyword evidence="5 12" id="KW-0479">Metal-binding</keyword>
<dbReference type="RefSeq" id="WP_169486836.1">
    <property type="nucleotide sequence ID" value="NZ_JABBGJ010000018.1"/>
</dbReference>